<accession>A0A178TNQ1</accession>
<gene>
    <name evidence="1" type="ORF">TAF16_0204</name>
</gene>
<dbReference type="PATRIC" id="fig|33934.7.peg.1680"/>
<comment type="caution">
    <text evidence="1">The sequence shown here is derived from an EMBL/GenBank/DDBJ whole genome shotgun (WGS) entry which is preliminary data.</text>
</comment>
<organism evidence="1 2">
    <name type="scientific">Anoxybacillus flavithermus</name>
    <dbReference type="NCBI Taxonomy" id="33934"/>
    <lineage>
        <taxon>Bacteria</taxon>
        <taxon>Bacillati</taxon>
        <taxon>Bacillota</taxon>
        <taxon>Bacilli</taxon>
        <taxon>Bacillales</taxon>
        <taxon>Anoxybacillaceae</taxon>
        <taxon>Anoxybacillus</taxon>
    </lineage>
</organism>
<dbReference type="EMBL" id="LUCQ01000018">
    <property type="protein sequence ID" value="OAO82584.1"/>
    <property type="molecule type" value="Genomic_DNA"/>
</dbReference>
<evidence type="ECO:0000313" key="2">
    <source>
        <dbReference type="Proteomes" id="UP000078336"/>
    </source>
</evidence>
<protein>
    <submittedName>
        <fullName evidence="1">Uncharacterized protein</fullName>
    </submittedName>
</protein>
<evidence type="ECO:0000313" key="1">
    <source>
        <dbReference type="EMBL" id="OAO82584.1"/>
    </source>
</evidence>
<proteinExistence type="predicted"/>
<reference evidence="1 2" key="1">
    <citation type="submission" date="2016-03" db="EMBL/GenBank/DDBJ databases">
        <title>Spore heat resistance.</title>
        <authorList>
            <person name="Boekhorst J."/>
            <person name="Berendsen E.M."/>
            <person name="Wells-Bennik M.H."/>
            <person name="Kuipers O.P."/>
        </authorList>
    </citation>
    <scope>NUCLEOTIDE SEQUENCE [LARGE SCALE GENOMIC DNA]</scope>
    <source>
        <strain evidence="1 2">AF16</strain>
    </source>
</reference>
<dbReference type="Proteomes" id="UP000078336">
    <property type="component" value="Unassembled WGS sequence"/>
</dbReference>
<dbReference type="AlphaFoldDB" id="A0A178TNQ1"/>
<name>A0A178TNQ1_9BACL</name>
<keyword evidence="2" id="KW-1185">Reference proteome</keyword>
<sequence>MIYVVEGFEDNSMFLSLIATLESLLDESLVAEYNIPLIRREVFKCLSIIKKMQQKVGE</sequence>